<gene>
    <name evidence="2" type="ORF">phCDa_76</name>
</gene>
<dbReference type="CDD" id="cd18809">
    <property type="entry name" value="SF1_C_RecD"/>
    <property type="match status" value="1"/>
</dbReference>
<keyword evidence="3" id="KW-1185">Reference proteome</keyword>
<dbReference type="InterPro" id="IPR027785">
    <property type="entry name" value="UvrD-like_helicase_C"/>
</dbReference>
<evidence type="ECO:0000313" key="2">
    <source>
        <dbReference type="EMBL" id="AXC36520.1"/>
    </source>
</evidence>
<dbReference type="Proteomes" id="UP000252224">
    <property type="component" value="Segment"/>
</dbReference>
<dbReference type="InterPro" id="IPR003593">
    <property type="entry name" value="AAA+_ATPase"/>
</dbReference>
<keyword evidence="2" id="KW-0547">Nucleotide-binding</keyword>
<protein>
    <submittedName>
        <fullName evidence="2">DNA helicase</fullName>
    </submittedName>
</protein>
<dbReference type="Pfam" id="PF13604">
    <property type="entry name" value="AAA_30"/>
    <property type="match status" value="1"/>
</dbReference>
<organism evidence="2 3">
    <name type="scientific">Pseudomonas phage phCDa</name>
    <dbReference type="NCBI Taxonomy" id="2268587"/>
    <lineage>
        <taxon>Viruses</taxon>
        <taxon>Duplodnaviria</taxon>
        <taxon>Heunggongvirae</taxon>
        <taxon>Uroviricota</taxon>
        <taxon>Caudoviricetes</taxon>
        <taxon>Schitoviridae</taxon>
        <taxon>Shizishanvirus</taxon>
        <taxon>Shizishanvirus phCDa</taxon>
    </lineage>
</organism>
<dbReference type="GO" id="GO:0004386">
    <property type="term" value="F:helicase activity"/>
    <property type="evidence" value="ECO:0007669"/>
    <property type="project" value="UniProtKB-KW"/>
</dbReference>
<dbReference type="InterPro" id="IPR027417">
    <property type="entry name" value="P-loop_NTPase"/>
</dbReference>
<evidence type="ECO:0000313" key="3">
    <source>
        <dbReference type="Proteomes" id="UP000252224"/>
    </source>
</evidence>
<feature type="domain" description="AAA+ ATPase" evidence="1">
    <location>
        <begin position="25"/>
        <end position="174"/>
    </location>
</feature>
<name>A0A2Z5H8V6_9CAUD</name>
<dbReference type="EMBL" id="MH382836">
    <property type="protein sequence ID" value="AXC36520.1"/>
    <property type="molecule type" value="Genomic_DNA"/>
</dbReference>
<dbReference type="SMART" id="SM00382">
    <property type="entry name" value="AAA"/>
    <property type="match status" value="1"/>
</dbReference>
<accession>A0A2Z5H8V6</accession>
<dbReference type="Pfam" id="PF13538">
    <property type="entry name" value="UvrD_C_2"/>
    <property type="match status" value="1"/>
</dbReference>
<keyword evidence="2" id="KW-0067">ATP-binding</keyword>
<keyword evidence="2" id="KW-0378">Hydrolase</keyword>
<dbReference type="SUPFAM" id="SSF52540">
    <property type="entry name" value="P-loop containing nucleoside triphosphate hydrolases"/>
    <property type="match status" value="1"/>
</dbReference>
<sequence length="415" mass="46602">MSKFNLTPSQTRGYDTFLPFYLDPNQSVMLLKGYSGTGKTTLVRYLMEQLPIMDEMAKLVAPGYVPPEILLTATTNQAAEAFSLAVNYQPVATTIYKACQLRLVRDYKTKESHLIPYGDGVENKLLFIDEASFLDSEALGKILAQCRNCKIVFIGDPAQLTPVGSEQMPVFEMNACEIELTDLVRFTGGVMESFMGTLRAAVMEGNWSKFPLTPGVIDRLDRPAFNAEALRLFTEEKDKHVKILAYTNDRVTAFNNWLSQKILGSTIPIVGQKMLVNEAVQSNTCRLTANEEVTIETIEPSTEYSTPGHTIRFLGKGGYFFMPLQRNDKEAAHATAVKEDDYQAMKIILDTWVELRPAFAQTINKSQGSTYDIIMIDLDDVCSMSRTLEQLARLLYVGLSRARMRIIMTGDLRRK</sequence>
<proteinExistence type="predicted"/>
<reference evidence="2 3" key="1">
    <citation type="submission" date="2018-05" db="EMBL/GenBank/DDBJ databases">
        <title>Genomic characterization of a novel Pseudomonas phage phCDa.</title>
        <authorList>
            <person name="Chen C."/>
            <person name="Lu D."/>
            <person name="Wang J."/>
            <person name="Fu R."/>
        </authorList>
    </citation>
    <scope>NUCLEOTIDE SEQUENCE [LARGE SCALE GENOMIC DNA]</scope>
</reference>
<dbReference type="Gene3D" id="3.40.50.300">
    <property type="entry name" value="P-loop containing nucleotide triphosphate hydrolases"/>
    <property type="match status" value="2"/>
</dbReference>
<keyword evidence="2" id="KW-0347">Helicase</keyword>
<evidence type="ECO:0000259" key="1">
    <source>
        <dbReference type="SMART" id="SM00382"/>
    </source>
</evidence>